<evidence type="ECO:0008006" key="3">
    <source>
        <dbReference type="Google" id="ProtNLM"/>
    </source>
</evidence>
<evidence type="ECO:0000313" key="1">
    <source>
        <dbReference type="EMBL" id="CAK8162784.1"/>
    </source>
</evidence>
<dbReference type="Proteomes" id="UP001314181">
    <property type="component" value="Unassembled WGS sequence"/>
</dbReference>
<sequence length="86" mass="10324">MPRKKKVCLSLINLDRFKEELIAYFTEEEVLFLVKYLRGFANRVRDEFFRVRKPISIEAFMEIFDPVIDKSVVLCIYLSFILMILL</sequence>
<name>A0ABP0ESK4_9RICK</name>
<protein>
    <recommendedName>
        <fullName evidence="3">Transposase</fullName>
    </recommendedName>
</protein>
<keyword evidence="2" id="KW-1185">Reference proteome</keyword>
<reference evidence="1 2" key="1">
    <citation type="submission" date="2024-01" db="EMBL/GenBank/DDBJ databases">
        <authorList>
            <person name="Kunselman E."/>
        </authorList>
    </citation>
    <scope>NUCLEOTIDE SEQUENCE [LARGE SCALE GENOMIC DNA]</scope>
    <source>
        <strain evidence="1">2 abalone samples</strain>
    </source>
</reference>
<dbReference type="EMBL" id="CAWVOK010000014">
    <property type="protein sequence ID" value="CAK8162784.1"/>
    <property type="molecule type" value="Genomic_DNA"/>
</dbReference>
<comment type="caution">
    <text evidence="1">The sequence shown here is derived from an EMBL/GenBank/DDBJ whole genome shotgun (WGS) entry which is preliminary data.</text>
</comment>
<evidence type="ECO:0000313" key="2">
    <source>
        <dbReference type="Proteomes" id="UP001314181"/>
    </source>
</evidence>
<proteinExistence type="predicted"/>
<organism evidence="1 2">
    <name type="scientific">Candidatus Xenohaliotis californiensis</name>
    <dbReference type="NCBI Taxonomy" id="84677"/>
    <lineage>
        <taxon>Bacteria</taxon>
        <taxon>Pseudomonadati</taxon>
        <taxon>Pseudomonadota</taxon>
        <taxon>Alphaproteobacteria</taxon>
        <taxon>Rickettsiales</taxon>
        <taxon>Anaplasmataceae</taxon>
        <taxon>Candidatus Xenohaliotis</taxon>
    </lineage>
</organism>
<gene>
    <name evidence="1" type="ORF">CAXC1_220061</name>
</gene>
<accession>A0ABP0ESK4</accession>